<reference evidence="1" key="1">
    <citation type="submission" date="2020-01" db="EMBL/GenBank/DDBJ databases">
        <authorList>
            <person name="Meier V. D."/>
            <person name="Meier V D."/>
        </authorList>
    </citation>
    <scope>NUCLEOTIDE SEQUENCE</scope>
    <source>
        <strain evidence="1">HLG_WM_MAG_10</strain>
    </source>
</reference>
<evidence type="ECO:0008006" key="2">
    <source>
        <dbReference type="Google" id="ProtNLM"/>
    </source>
</evidence>
<sequence>MKNTFLFFALCAFVFTSCETSVDPPTNNSKLVFKLKFDPDQARLDAFAQPSSVPSGHAAQDPQFNGMSAHMIELVPSPLTPVNGGTIVYHGAETTVGGDNALDFDQAVVTTEGDIFFEIPLSDVTPGTYPHIRVSVSYQNYDIVYNVNNVPTFPSGTTDLTNEKGTIAAFIGFNSYINDLTPKSLSKSINANKLQGYWAFETDLSSPYSSANAIYSGEAPVTTVVNPLSATTPTPPGSCLVTGSFDGNPLEITGDETEDVVVTLSFSTNNSFEWIDDNGNGELDIDFSAGTVESVVDMGLRGLKPSFQ</sequence>
<proteinExistence type="predicted"/>
<dbReference type="PROSITE" id="PS51257">
    <property type="entry name" value="PROKAR_LIPOPROTEIN"/>
    <property type="match status" value="1"/>
</dbReference>
<dbReference type="AlphaFoldDB" id="A0A6S6SG52"/>
<protein>
    <recommendedName>
        <fullName evidence="2">Lipoprotein</fullName>
    </recommendedName>
</protein>
<gene>
    <name evidence="1" type="ORF">HELGO_WM32965</name>
</gene>
<organism evidence="1">
    <name type="scientific">uncultured Aureispira sp</name>
    <dbReference type="NCBI Taxonomy" id="1331704"/>
    <lineage>
        <taxon>Bacteria</taxon>
        <taxon>Pseudomonadati</taxon>
        <taxon>Bacteroidota</taxon>
        <taxon>Saprospiria</taxon>
        <taxon>Saprospirales</taxon>
        <taxon>Saprospiraceae</taxon>
        <taxon>Aureispira</taxon>
        <taxon>environmental samples</taxon>
    </lineage>
</organism>
<evidence type="ECO:0000313" key="1">
    <source>
        <dbReference type="EMBL" id="CAA6803849.1"/>
    </source>
</evidence>
<dbReference type="EMBL" id="CACVAQ010000092">
    <property type="protein sequence ID" value="CAA6803849.1"/>
    <property type="molecule type" value="Genomic_DNA"/>
</dbReference>
<name>A0A6S6SG52_9BACT</name>
<accession>A0A6S6SG52</accession>